<sequence length="109" mass="12203">ATSKLKENESSISTYLQQAKYIANELAAAGKCLSYEEFNVIIFNSLGPSFHHIIIAISIRETPVLFPELHNLLISEEIPINSLTPNIDLPSANTTHRQFKTEPHNRSTI</sequence>
<protein>
    <submittedName>
        <fullName evidence="1">UBN2 domain-containing protein</fullName>
    </submittedName>
</protein>
<dbReference type="AlphaFoldDB" id="A0A1Q3BV64"/>
<evidence type="ECO:0000313" key="2">
    <source>
        <dbReference type="Proteomes" id="UP000187406"/>
    </source>
</evidence>
<gene>
    <name evidence="1" type="ORF">CFOL_v3_15384</name>
</gene>
<proteinExistence type="predicted"/>
<feature type="non-terminal residue" evidence="1">
    <location>
        <position position="1"/>
    </location>
</feature>
<organism evidence="1 2">
    <name type="scientific">Cephalotus follicularis</name>
    <name type="common">Albany pitcher plant</name>
    <dbReference type="NCBI Taxonomy" id="3775"/>
    <lineage>
        <taxon>Eukaryota</taxon>
        <taxon>Viridiplantae</taxon>
        <taxon>Streptophyta</taxon>
        <taxon>Embryophyta</taxon>
        <taxon>Tracheophyta</taxon>
        <taxon>Spermatophyta</taxon>
        <taxon>Magnoliopsida</taxon>
        <taxon>eudicotyledons</taxon>
        <taxon>Gunneridae</taxon>
        <taxon>Pentapetalae</taxon>
        <taxon>rosids</taxon>
        <taxon>fabids</taxon>
        <taxon>Oxalidales</taxon>
        <taxon>Cephalotaceae</taxon>
        <taxon>Cephalotus</taxon>
    </lineage>
</organism>
<dbReference type="Proteomes" id="UP000187406">
    <property type="component" value="Unassembled WGS sequence"/>
</dbReference>
<keyword evidence="2" id="KW-1185">Reference proteome</keyword>
<dbReference type="InParanoid" id="A0A1Q3BV64"/>
<dbReference type="PANTHER" id="PTHR47481">
    <property type="match status" value="1"/>
</dbReference>
<comment type="caution">
    <text evidence="1">The sequence shown here is derived from an EMBL/GenBank/DDBJ whole genome shotgun (WGS) entry which is preliminary data.</text>
</comment>
<dbReference type="OrthoDB" id="1164227at2759"/>
<dbReference type="PANTHER" id="PTHR47481:SF43">
    <property type="entry name" value="RETROTRANSPOSON COPIA-LIKE N-TERMINAL DOMAIN-CONTAINING PROTEIN"/>
    <property type="match status" value="1"/>
</dbReference>
<reference evidence="2" key="1">
    <citation type="submission" date="2016-04" db="EMBL/GenBank/DDBJ databases">
        <title>Cephalotus genome sequencing.</title>
        <authorList>
            <person name="Fukushima K."/>
            <person name="Hasebe M."/>
            <person name="Fang X."/>
        </authorList>
    </citation>
    <scope>NUCLEOTIDE SEQUENCE [LARGE SCALE GENOMIC DNA]</scope>
    <source>
        <strain evidence="2">cv. St1</strain>
    </source>
</reference>
<accession>A0A1Q3BV64</accession>
<dbReference type="EMBL" id="BDDD01000951">
    <property type="protein sequence ID" value="GAV71895.1"/>
    <property type="molecule type" value="Genomic_DNA"/>
</dbReference>
<evidence type="ECO:0000313" key="1">
    <source>
        <dbReference type="EMBL" id="GAV71895.1"/>
    </source>
</evidence>
<name>A0A1Q3BV64_CEPFO</name>